<feature type="compositionally biased region" description="Basic and acidic residues" evidence="8">
    <location>
        <begin position="446"/>
        <end position="457"/>
    </location>
</feature>
<dbReference type="OrthoDB" id="6345017at2759"/>
<feature type="domain" description="Ig-like" evidence="11">
    <location>
        <begin position="145"/>
        <end position="251"/>
    </location>
</feature>
<keyword evidence="5 9" id="KW-0472">Membrane</keyword>
<name>A0A1I8PEN4_STOCA</name>
<dbReference type="GO" id="GO:0007156">
    <property type="term" value="P:homophilic cell adhesion via plasma membrane adhesion molecules"/>
    <property type="evidence" value="ECO:0007669"/>
    <property type="project" value="TreeGrafter"/>
</dbReference>
<keyword evidence="13" id="KW-1185">Reference proteome</keyword>
<dbReference type="Proteomes" id="UP000095300">
    <property type="component" value="Unassembled WGS sequence"/>
</dbReference>
<organism evidence="12 13">
    <name type="scientific">Stomoxys calcitrans</name>
    <name type="common">Stable fly</name>
    <name type="synonym">Conops calcitrans</name>
    <dbReference type="NCBI Taxonomy" id="35570"/>
    <lineage>
        <taxon>Eukaryota</taxon>
        <taxon>Metazoa</taxon>
        <taxon>Ecdysozoa</taxon>
        <taxon>Arthropoda</taxon>
        <taxon>Hexapoda</taxon>
        <taxon>Insecta</taxon>
        <taxon>Pterygota</taxon>
        <taxon>Neoptera</taxon>
        <taxon>Endopterygota</taxon>
        <taxon>Diptera</taxon>
        <taxon>Brachycera</taxon>
        <taxon>Muscomorpha</taxon>
        <taxon>Muscoidea</taxon>
        <taxon>Muscidae</taxon>
        <taxon>Stomoxys</taxon>
    </lineage>
</organism>
<evidence type="ECO:0000256" key="6">
    <source>
        <dbReference type="ARBA" id="ARBA00023157"/>
    </source>
</evidence>
<proteinExistence type="predicted"/>
<feature type="compositionally biased region" description="Polar residues" evidence="8">
    <location>
        <begin position="436"/>
        <end position="445"/>
    </location>
</feature>
<feature type="chain" id="PRO_5009326497" description="Ig-like domain-containing protein" evidence="10">
    <location>
        <begin position="37"/>
        <end position="591"/>
    </location>
</feature>
<dbReference type="Pfam" id="PF08205">
    <property type="entry name" value="C2-set_2"/>
    <property type="match status" value="1"/>
</dbReference>
<dbReference type="InterPro" id="IPR013783">
    <property type="entry name" value="Ig-like_fold"/>
</dbReference>
<keyword evidence="4" id="KW-0130">Cell adhesion</keyword>
<sequence length="591" mass="64920">MSRICLDHQHMGVPHHLTKQFYVVLSVFFILTDAMARAQVNVEPNTAVLNEGDPTELLCRYAHHSITYCRIEIPGEPKVFNLSPDWNKTPGFTYFGKGLQNGECGVNIQRVKAINNGQVKCNLGVEGEELSGTIDLVVALRPKQPAVELMTKADSEGYFSEGVTFQARCIVPDGRPAGNITWFLDNEPANKPLGQMEFVASHPANTGLELATTIQSIKWNLGPEDNGRKLICRSHHQTDRESLPPQEGSYTILVRYAPIHKEDTTVYGLYLEQTVKVNMTIRANPAPVIEWTIDGEVVRQGEQKGRFSVFEPEYLGQDMYNVTMIIAGLTLEDTTKTYILRASNALGTTDYNVHLSSSATPPSSGLEIGAIVGIVVAVAVLILIVLLVLFARATGRWCFGGKSVKMTTNETGNKAQQHGQSVALLETPNGVTIIPNNGATTSNGQKMDHDTSDVQRRRLSTDDSFEYATDRESSVYNPTTIPLRSVMASAGGRNTRKSVDSDNPTEQADLLTKGNELGIPESRFSRWIPKDQREILEKQARLLANRAQATKTPEPRPRTPTPSTKGPAPAVPTTAKLTTRSNINVPTETEI</sequence>
<evidence type="ECO:0000313" key="12">
    <source>
        <dbReference type="EnsemblMetazoa" id="SCAU007353-PC"/>
    </source>
</evidence>
<dbReference type="Gene3D" id="2.60.40.10">
    <property type="entry name" value="Immunoglobulins"/>
    <property type="match status" value="2"/>
</dbReference>
<dbReference type="GO" id="GO:0007157">
    <property type="term" value="P:heterophilic cell-cell adhesion via plasma membrane cell adhesion molecules"/>
    <property type="evidence" value="ECO:0007669"/>
    <property type="project" value="TreeGrafter"/>
</dbReference>
<dbReference type="CDD" id="cd00096">
    <property type="entry name" value="Ig"/>
    <property type="match status" value="1"/>
</dbReference>
<dbReference type="SUPFAM" id="SSF48726">
    <property type="entry name" value="Immunoglobulin"/>
    <property type="match status" value="1"/>
</dbReference>
<dbReference type="PANTHER" id="PTHR23277:SF108">
    <property type="entry name" value="FASCICLIN-3"/>
    <property type="match status" value="1"/>
</dbReference>
<evidence type="ECO:0000256" key="2">
    <source>
        <dbReference type="ARBA" id="ARBA00022729"/>
    </source>
</evidence>
<evidence type="ECO:0000256" key="1">
    <source>
        <dbReference type="ARBA" id="ARBA00004370"/>
    </source>
</evidence>
<keyword evidence="6" id="KW-1015">Disulfide bond</keyword>
<accession>A0A1I8PEN4</accession>
<protein>
    <recommendedName>
        <fullName evidence="11">Ig-like domain-containing protein</fullName>
    </recommendedName>
</protein>
<evidence type="ECO:0000259" key="11">
    <source>
        <dbReference type="PROSITE" id="PS50835"/>
    </source>
</evidence>
<feature type="transmembrane region" description="Helical" evidence="9">
    <location>
        <begin position="368"/>
        <end position="390"/>
    </location>
</feature>
<gene>
    <name evidence="12" type="primary">106091635</name>
</gene>
<dbReference type="STRING" id="35570.A0A1I8PEN4"/>
<keyword evidence="7" id="KW-0325">Glycoprotein</keyword>
<evidence type="ECO:0000313" key="13">
    <source>
        <dbReference type="Proteomes" id="UP000095300"/>
    </source>
</evidence>
<dbReference type="PANTHER" id="PTHR23277">
    <property type="entry name" value="NECTIN-RELATED"/>
    <property type="match status" value="1"/>
</dbReference>
<feature type="region of interest" description="Disordered" evidence="8">
    <location>
        <begin position="436"/>
        <end position="457"/>
    </location>
</feature>
<feature type="compositionally biased region" description="Polar residues" evidence="8">
    <location>
        <begin position="575"/>
        <end position="591"/>
    </location>
</feature>
<keyword evidence="3" id="KW-0677">Repeat</keyword>
<evidence type="ECO:0000256" key="9">
    <source>
        <dbReference type="SAM" id="Phobius"/>
    </source>
</evidence>
<reference evidence="12" key="1">
    <citation type="submission" date="2020-05" db="UniProtKB">
        <authorList>
            <consortium name="EnsemblMetazoa"/>
        </authorList>
    </citation>
    <scope>IDENTIFICATION</scope>
    <source>
        <strain evidence="12">USDA</strain>
    </source>
</reference>
<dbReference type="InterPro" id="IPR013162">
    <property type="entry name" value="CD80_C2-set"/>
</dbReference>
<dbReference type="GO" id="GO:0016020">
    <property type="term" value="C:membrane"/>
    <property type="evidence" value="ECO:0007669"/>
    <property type="project" value="UniProtKB-SubCell"/>
</dbReference>
<dbReference type="InterPro" id="IPR036179">
    <property type="entry name" value="Ig-like_dom_sf"/>
</dbReference>
<dbReference type="GO" id="GO:0005912">
    <property type="term" value="C:adherens junction"/>
    <property type="evidence" value="ECO:0007669"/>
    <property type="project" value="TreeGrafter"/>
</dbReference>
<keyword evidence="9" id="KW-1133">Transmembrane helix</keyword>
<dbReference type="InterPro" id="IPR007110">
    <property type="entry name" value="Ig-like_dom"/>
</dbReference>
<keyword evidence="9" id="KW-0812">Transmembrane</keyword>
<comment type="subcellular location">
    <subcellularLocation>
        <location evidence="1">Membrane</location>
    </subcellularLocation>
</comment>
<evidence type="ECO:0000256" key="7">
    <source>
        <dbReference type="ARBA" id="ARBA00023180"/>
    </source>
</evidence>
<evidence type="ECO:0000256" key="3">
    <source>
        <dbReference type="ARBA" id="ARBA00022737"/>
    </source>
</evidence>
<evidence type="ECO:0000256" key="4">
    <source>
        <dbReference type="ARBA" id="ARBA00022889"/>
    </source>
</evidence>
<dbReference type="VEuPathDB" id="VectorBase:SCAU007353"/>
<dbReference type="EnsemblMetazoa" id="SCAU007353-RC">
    <property type="protein sequence ID" value="SCAU007353-PC"/>
    <property type="gene ID" value="SCAU007353"/>
</dbReference>
<feature type="region of interest" description="Disordered" evidence="8">
    <location>
        <begin position="542"/>
        <end position="591"/>
    </location>
</feature>
<feature type="signal peptide" evidence="10">
    <location>
        <begin position="1"/>
        <end position="36"/>
    </location>
</feature>
<dbReference type="AlphaFoldDB" id="A0A1I8PEN4"/>
<dbReference type="InterPro" id="IPR051427">
    <property type="entry name" value="Nectin/Nectin-like"/>
</dbReference>
<evidence type="ECO:0000256" key="5">
    <source>
        <dbReference type="ARBA" id="ARBA00023136"/>
    </source>
</evidence>
<keyword evidence="2 10" id="KW-0732">Signal</keyword>
<feature type="region of interest" description="Disordered" evidence="8">
    <location>
        <begin position="486"/>
        <end position="508"/>
    </location>
</feature>
<evidence type="ECO:0000256" key="8">
    <source>
        <dbReference type="SAM" id="MobiDB-lite"/>
    </source>
</evidence>
<dbReference type="PROSITE" id="PS50835">
    <property type="entry name" value="IG_LIKE"/>
    <property type="match status" value="1"/>
</dbReference>
<evidence type="ECO:0000256" key="10">
    <source>
        <dbReference type="SAM" id="SignalP"/>
    </source>
</evidence>